<dbReference type="Pfam" id="PF00196">
    <property type="entry name" value="GerE"/>
    <property type="match status" value="1"/>
</dbReference>
<comment type="caution">
    <text evidence="5">The sequence shown here is derived from an EMBL/GenBank/DDBJ whole genome shotgun (WGS) entry which is preliminary data.</text>
</comment>
<dbReference type="PROSITE" id="PS50043">
    <property type="entry name" value="HTH_LUXR_2"/>
    <property type="match status" value="1"/>
</dbReference>
<evidence type="ECO:0000259" key="4">
    <source>
        <dbReference type="PROSITE" id="PS50043"/>
    </source>
</evidence>
<protein>
    <submittedName>
        <fullName evidence="5">Regulatory LuxR family protein</fullName>
    </submittedName>
</protein>
<name>A0A2T5B566_MYCDI</name>
<keyword evidence="1" id="KW-0805">Transcription regulation</keyword>
<dbReference type="AlphaFoldDB" id="A0A2T5B566"/>
<evidence type="ECO:0000256" key="2">
    <source>
        <dbReference type="ARBA" id="ARBA00023125"/>
    </source>
</evidence>
<dbReference type="EMBL" id="PZZZ01000005">
    <property type="protein sequence ID" value="PTM94128.1"/>
    <property type="molecule type" value="Genomic_DNA"/>
</dbReference>
<keyword evidence="2" id="KW-0238">DNA-binding</keyword>
<dbReference type="Proteomes" id="UP000241247">
    <property type="component" value="Unassembled WGS sequence"/>
</dbReference>
<dbReference type="Gene3D" id="1.10.10.10">
    <property type="entry name" value="Winged helix-like DNA-binding domain superfamily/Winged helix DNA-binding domain"/>
    <property type="match status" value="1"/>
</dbReference>
<keyword evidence="6" id="KW-1185">Reference proteome</keyword>
<proteinExistence type="predicted"/>
<feature type="domain" description="HTH luxR-type" evidence="4">
    <location>
        <begin position="190"/>
        <end position="255"/>
    </location>
</feature>
<sequence>MTTGSRQSPPFAPQLATVIDLIGQTGFCPALTTWLQAIVPFSFTVIFGYSGDSKPIDIFDTFPEHRRRVFVTDYQEGPYLLDPFCQSAVRPVPPGLYRLKTLAPDRFYQGEYFRTYYKRTEIAEEIGFFAEMPGECHVVLSLMREEKVFSRTEFRRLAAVAPVVTALMRRQWSGLAQDFRAQKAGRPEITGQGLDRLTRREREIVAFILKGYSAEATGQALKISTGTVRIHRRNIYAKLGISSQGELFSRFLAGVIS</sequence>
<evidence type="ECO:0000256" key="1">
    <source>
        <dbReference type="ARBA" id="ARBA00023015"/>
    </source>
</evidence>
<evidence type="ECO:0000313" key="6">
    <source>
        <dbReference type="Proteomes" id="UP000241247"/>
    </source>
</evidence>
<dbReference type="InterPro" id="IPR036388">
    <property type="entry name" value="WH-like_DNA-bd_sf"/>
</dbReference>
<organism evidence="5 6">
    <name type="scientific">Mycoplana dimorpha</name>
    <dbReference type="NCBI Taxonomy" id="28320"/>
    <lineage>
        <taxon>Bacteria</taxon>
        <taxon>Pseudomonadati</taxon>
        <taxon>Pseudomonadota</taxon>
        <taxon>Alphaproteobacteria</taxon>
        <taxon>Hyphomicrobiales</taxon>
        <taxon>Rhizobiaceae</taxon>
        <taxon>Mycoplana</taxon>
    </lineage>
</organism>
<dbReference type="PANTHER" id="PTHR44688:SF16">
    <property type="entry name" value="DNA-BINDING TRANSCRIPTIONAL ACTIVATOR DEVR_DOSR"/>
    <property type="match status" value="1"/>
</dbReference>
<dbReference type="SUPFAM" id="SSF46894">
    <property type="entry name" value="C-terminal effector domain of the bipartite response regulators"/>
    <property type="match status" value="1"/>
</dbReference>
<dbReference type="GO" id="GO:0003677">
    <property type="term" value="F:DNA binding"/>
    <property type="evidence" value="ECO:0007669"/>
    <property type="project" value="UniProtKB-KW"/>
</dbReference>
<reference evidence="5 6" key="1">
    <citation type="submission" date="2018-04" db="EMBL/GenBank/DDBJ databases">
        <title>Genomic Encyclopedia of Type Strains, Phase IV (KMG-IV): sequencing the most valuable type-strain genomes for metagenomic binning, comparative biology and taxonomic classification.</title>
        <authorList>
            <person name="Goeker M."/>
        </authorList>
    </citation>
    <scope>NUCLEOTIDE SEQUENCE [LARGE SCALE GENOMIC DNA]</scope>
    <source>
        <strain evidence="5 6">DSM 7138</strain>
    </source>
</reference>
<dbReference type="PANTHER" id="PTHR44688">
    <property type="entry name" value="DNA-BINDING TRANSCRIPTIONAL ACTIVATOR DEVR_DOSR"/>
    <property type="match status" value="1"/>
</dbReference>
<keyword evidence="3" id="KW-0804">Transcription</keyword>
<evidence type="ECO:0000256" key="3">
    <source>
        <dbReference type="ARBA" id="ARBA00023163"/>
    </source>
</evidence>
<dbReference type="InterPro" id="IPR000792">
    <property type="entry name" value="Tscrpt_reg_LuxR_C"/>
</dbReference>
<dbReference type="CDD" id="cd06170">
    <property type="entry name" value="LuxR_C_like"/>
    <property type="match status" value="1"/>
</dbReference>
<dbReference type="PRINTS" id="PR00038">
    <property type="entry name" value="HTHLUXR"/>
</dbReference>
<dbReference type="InterPro" id="IPR016032">
    <property type="entry name" value="Sig_transdc_resp-reg_C-effctor"/>
</dbReference>
<gene>
    <name evidence="5" type="ORF">C7449_10527</name>
</gene>
<accession>A0A2T5B566</accession>
<dbReference type="SMART" id="SM00421">
    <property type="entry name" value="HTH_LUXR"/>
    <property type="match status" value="1"/>
</dbReference>
<dbReference type="OrthoDB" id="343383at2"/>
<dbReference type="RefSeq" id="WP_108003250.1">
    <property type="nucleotide sequence ID" value="NZ_JBHEEX010000003.1"/>
</dbReference>
<evidence type="ECO:0000313" key="5">
    <source>
        <dbReference type="EMBL" id="PTM94128.1"/>
    </source>
</evidence>
<dbReference type="GO" id="GO:0006355">
    <property type="term" value="P:regulation of DNA-templated transcription"/>
    <property type="evidence" value="ECO:0007669"/>
    <property type="project" value="InterPro"/>
</dbReference>